<dbReference type="FunFam" id="1.20.200.10:FF:000002">
    <property type="entry name" value="Argininosuccinate lyase"/>
    <property type="match status" value="1"/>
</dbReference>
<dbReference type="SUPFAM" id="SSF48557">
    <property type="entry name" value="L-aspartase-like"/>
    <property type="match status" value="1"/>
</dbReference>
<feature type="domain" description="Fumarate lyase N-terminal" evidence="7">
    <location>
        <begin position="7"/>
        <end position="300"/>
    </location>
</feature>
<dbReference type="UniPathway" id="UPA00068">
    <property type="reaction ID" value="UER00114"/>
</dbReference>
<organism evidence="9 10">
    <name type="scientific">Caloramator australicus RC3</name>
    <dbReference type="NCBI Taxonomy" id="857293"/>
    <lineage>
        <taxon>Bacteria</taxon>
        <taxon>Bacillati</taxon>
        <taxon>Bacillota</taxon>
        <taxon>Clostridia</taxon>
        <taxon>Eubacteriales</taxon>
        <taxon>Clostridiaceae</taxon>
        <taxon>Caloramator</taxon>
    </lineage>
</organism>
<keyword evidence="4 6" id="KW-0028">Amino-acid biosynthesis</keyword>
<name>I7LK85_9CLOT</name>
<proteinExistence type="inferred from homology"/>
<dbReference type="GO" id="GO:0004056">
    <property type="term" value="F:argininosuccinate lyase activity"/>
    <property type="evidence" value="ECO:0007669"/>
    <property type="project" value="UniProtKB-UniRule"/>
</dbReference>
<dbReference type="FunFam" id="1.10.275.10:FF:000002">
    <property type="entry name" value="Argininosuccinate lyase"/>
    <property type="match status" value="1"/>
</dbReference>
<evidence type="ECO:0000256" key="1">
    <source>
        <dbReference type="ARBA" id="ARBA00004941"/>
    </source>
</evidence>
<keyword evidence="3 6" id="KW-0055">Arginine biosynthesis</keyword>
<evidence type="ECO:0000259" key="8">
    <source>
        <dbReference type="Pfam" id="PF14698"/>
    </source>
</evidence>
<gene>
    <name evidence="6" type="primary">argH</name>
    <name evidence="9" type="ORF">CAAU_2184</name>
</gene>
<dbReference type="HAMAP" id="MF_00006">
    <property type="entry name" value="Arg_succ_lyase"/>
    <property type="match status" value="1"/>
</dbReference>
<feature type="domain" description="Argininosuccinate lyase C-terminal" evidence="8">
    <location>
        <begin position="363"/>
        <end position="430"/>
    </location>
</feature>
<dbReference type="PRINTS" id="PR00145">
    <property type="entry name" value="ARGSUCLYASE"/>
</dbReference>
<dbReference type="NCBIfam" id="TIGR00838">
    <property type="entry name" value="argH"/>
    <property type="match status" value="1"/>
</dbReference>
<dbReference type="eggNOG" id="COG0165">
    <property type="taxonomic scope" value="Bacteria"/>
</dbReference>
<dbReference type="CDD" id="cd01359">
    <property type="entry name" value="Argininosuccinate_lyase"/>
    <property type="match status" value="1"/>
</dbReference>
<dbReference type="PANTHER" id="PTHR43814:SF1">
    <property type="entry name" value="ARGININOSUCCINATE LYASE"/>
    <property type="match status" value="1"/>
</dbReference>
<dbReference type="Gene3D" id="1.10.40.30">
    <property type="entry name" value="Fumarase/aspartase (C-terminal domain)"/>
    <property type="match status" value="1"/>
</dbReference>
<dbReference type="InterPro" id="IPR000362">
    <property type="entry name" value="Fumarate_lyase_fam"/>
</dbReference>
<dbReference type="Pfam" id="PF14698">
    <property type="entry name" value="ASL_C2"/>
    <property type="match status" value="1"/>
</dbReference>
<comment type="catalytic activity">
    <reaction evidence="6">
        <text>2-(N(omega)-L-arginino)succinate = fumarate + L-arginine</text>
        <dbReference type="Rhea" id="RHEA:24020"/>
        <dbReference type="ChEBI" id="CHEBI:29806"/>
        <dbReference type="ChEBI" id="CHEBI:32682"/>
        <dbReference type="ChEBI" id="CHEBI:57472"/>
        <dbReference type="EC" id="4.3.2.1"/>
    </reaction>
</comment>
<dbReference type="Gene3D" id="1.20.200.10">
    <property type="entry name" value="Fumarase/aspartase (Central domain)"/>
    <property type="match status" value="1"/>
</dbReference>
<protein>
    <recommendedName>
        <fullName evidence="2 6">Argininosuccinate lyase</fullName>
        <shortName evidence="6">ASAL</shortName>
        <ecNumber evidence="2 6">4.3.2.1</ecNumber>
    </recommendedName>
    <alternativeName>
        <fullName evidence="6">Arginosuccinase</fullName>
    </alternativeName>
</protein>
<evidence type="ECO:0000313" key="10">
    <source>
        <dbReference type="Proteomes" id="UP000007652"/>
    </source>
</evidence>
<dbReference type="RefSeq" id="WP_008909524.1">
    <property type="nucleotide sequence ID" value="NZ_CAKP01000113.1"/>
</dbReference>
<evidence type="ECO:0000256" key="3">
    <source>
        <dbReference type="ARBA" id="ARBA00022571"/>
    </source>
</evidence>
<dbReference type="Pfam" id="PF00206">
    <property type="entry name" value="Lyase_1"/>
    <property type="match status" value="1"/>
</dbReference>
<comment type="similarity">
    <text evidence="6">Belongs to the lyase 1 family. Argininosuccinate lyase subfamily.</text>
</comment>
<dbReference type="OrthoDB" id="9769623at2"/>
<dbReference type="GO" id="GO:0005829">
    <property type="term" value="C:cytosol"/>
    <property type="evidence" value="ECO:0007669"/>
    <property type="project" value="TreeGrafter"/>
</dbReference>
<dbReference type="InterPro" id="IPR024083">
    <property type="entry name" value="Fumarase/histidase_N"/>
</dbReference>
<keyword evidence="10" id="KW-1185">Reference proteome</keyword>
<dbReference type="PANTHER" id="PTHR43814">
    <property type="entry name" value="ARGININOSUCCINATE LYASE"/>
    <property type="match status" value="1"/>
</dbReference>
<sequence length="439" mass="50498">MKKLWGGRFEKVENPLMKKFNSSFEIDKRLIFDDIEGSIAHTKMLTKVGILREEEGSKIINGLEEILEDIKSGKLELIGDFEDVHSFVEFHLIQRIGILGKKLHTARSRNDQVVTDLKLFLKRECSIIIEKIKFLQQTIKKKADENPYIMAGFTHLQPAQVITFRHYLMAYFNMLERDKRRIQNAIDIMDECPLGSCALAGTTYDIDREFTAKVLGFKKPVENFLDGVSDRDFVLEILSDLSIIMMHLSRISEDFIIYSSCQFKFITLDDEFSTGSSIMPQKKNPDSLELIRGKTGRVYGNLMALLTTLKGLPLAYNKDMQEDKEAIFDSLDTVKNCLDILEGVIRTLKVNEEKILKAIEDGYLNATEVADYLVNKGVPFRDAHRIVGKIVLFCEEKGKNINELSLEEFKGFSSLFEEDIYDFIDYYKILNRGIKKIML</sequence>
<dbReference type="Proteomes" id="UP000007652">
    <property type="component" value="Unassembled WGS sequence"/>
</dbReference>
<dbReference type="Gene3D" id="1.10.275.10">
    <property type="entry name" value="Fumarase/aspartase (N-terminal domain)"/>
    <property type="match status" value="1"/>
</dbReference>
<dbReference type="AlphaFoldDB" id="I7LK85"/>
<dbReference type="InterPro" id="IPR009049">
    <property type="entry name" value="Argininosuccinate_lyase"/>
</dbReference>
<dbReference type="InterPro" id="IPR029419">
    <property type="entry name" value="Arg_succ_lyase_C"/>
</dbReference>
<comment type="caution">
    <text evidence="9">The sequence shown here is derived from an EMBL/GenBank/DDBJ whole genome shotgun (WGS) entry which is preliminary data.</text>
</comment>
<dbReference type="EC" id="4.3.2.1" evidence="2 6"/>
<dbReference type="InterPro" id="IPR008948">
    <property type="entry name" value="L-Aspartase-like"/>
</dbReference>
<dbReference type="PRINTS" id="PR00149">
    <property type="entry name" value="FUMRATELYASE"/>
</dbReference>
<dbReference type="InterPro" id="IPR020557">
    <property type="entry name" value="Fumarate_lyase_CS"/>
</dbReference>
<dbReference type="InterPro" id="IPR022761">
    <property type="entry name" value="Fumarate_lyase_N"/>
</dbReference>
<evidence type="ECO:0000313" key="9">
    <source>
        <dbReference type="EMBL" id="CCJ34268.1"/>
    </source>
</evidence>
<dbReference type="FunFam" id="1.10.40.30:FF:000001">
    <property type="entry name" value="Argininosuccinate lyase"/>
    <property type="match status" value="1"/>
</dbReference>
<evidence type="ECO:0000256" key="6">
    <source>
        <dbReference type="HAMAP-Rule" id="MF_00006"/>
    </source>
</evidence>
<comment type="subcellular location">
    <subcellularLocation>
        <location evidence="6">Cytoplasm</location>
    </subcellularLocation>
</comment>
<dbReference type="PROSITE" id="PS00163">
    <property type="entry name" value="FUMARATE_LYASES"/>
    <property type="match status" value="1"/>
</dbReference>
<reference evidence="9 10" key="1">
    <citation type="journal article" date="2011" name="J. Bacteriol.">
        <title>Draft genome sequence of Caloramator australicus strain RC3T, a thermoanaerobe from the Great Artesian Basin of Australia.</title>
        <authorList>
            <person name="Ogg C.D."/>
            <person name="Patel B.K.C."/>
        </authorList>
    </citation>
    <scope>NUCLEOTIDE SEQUENCE [LARGE SCALE GENOMIC DNA]</scope>
    <source>
        <strain evidence="9 10">RC3</strain>
    </source>
</reference>
<keyword evidence="6" id="KW-0963">Cytoplasm</keyword>
<evidence type="ECO:0000256" key="2">
    <source>
        <dbReference type="ARBA" id="ARBA00012338"/>
    </source>
</evidence>
<keyword evidence="5 6" id="KW-0456">Lyase</keyword>
<comment type="pathway">
    <text evidence="1 6">Amino-acid biosynthesis; L-arginine biosynthesis; L-arginine from L-ornithine and carbamoyl phosphate: step 3/3.</text>
</comment>
<evidence type="ECO:0000256" key="5">
    <source>
        <dbReference type="ARBA" id="ARBA00023239"/>
    </source>
</evidence>
<dbReference type="STRING" id="857293.CAAU_2184"/>
<dbReference type="EMBL" id="CAKP01000113">
    <property type="protein sequence ID" value="CCJ34268.1"/>
    <property type="molecule type" value="Genomic_DNA"/>
</dbReference>
<dbReference type="GO" id="GO:0042450">
    <property type="term" value="P:L-arginine biosynthetic process via ornithine"/>
    <property type="evidence" value="ECO:0007669"/>
    <property type="project" value="UniProtKB-UniRule"/>
</dbReference>
<evidence type="ECO:0000256" key="4">
    <source>
        <dbReference type="ARBA" id="ARBA00022605"/>
    </source>
</evidence>
<accession>I7LK85</accession>
<evidence type="ECO:0000259" key="7">
    <source>
        <dbReference type="Pfam" id="PF00206"/>
    </source>
</evidence>